<dbReference type="EMBL" id="BAABAT010000073">
    <property type="protein sequence ID" value="GAA4263608.1"/>
    <property type="molecule type" value="Genomic_DNA"/>
</dbReference>
<evidence type="ECO:0000259" key="1">
    <source>
        <dbReference type="Pfam" id="PF01037"/>
    </source>
</evidence>
<evidence type="ECO:0000313" key="2">
    <source>
        <dbReference type="EMBL" id="GAA4263608.1"/>
    </source>
</evidence>
<dbReference type="Gene3D" id="3.30.70.920">
    <property type="match status" value="1"/>
</dbReference>
<dbReference type="Proteomes" id="UP001500620">
    <property type="component" value="Unassembled WGS sequence"/>
</dbReference>
<dbReference type="InterPro" id="IPR011008">
    <property type="entry name" value="Dimeric_a/b-barrel"/>
</dbReference>
<sequence>MTSDGDIQAVVLVRTADPDTTRLDRLLRRIRGVTAAWHLAGDADLLVLVTCRDLGDLRRILTRLRAEGRAVITDTHLVLRQAR</sequence>
<dbReference type="InterPro" id="IPR019887">
    <property type="entry name" value="Tscrpt_reg_AsnC/Lrp_C"/>
</dbReference>
<organism evidence="2 3">
    <name type="scientific">Dactylosporangium darangshiense</name>
    <dbReference type="NCBI Taxonomy" id="579108"/>
    <lineage>
        <taxon>Bacteria</taxon>
        <taxon>Bacillati</taxon>
        <taxon>Actinomycetota</taxon>
        <taxon>Actinomycetes</taxon>
        <taxon>Micromonosporales</taxon>
        <taxon>Micromonosporaceae</taxon>
        <taxon>Dactylosporangium</taxon>
    </lineage>
</organism>
<dbReference type="RefSeq" id="WP_345143265.1">
    <property type="nucleotide sequence ID" value="NZ_BAABAT010000073.1"/>
</dbReference>
<protein>
    <recommendedName>
        <fullName evidence="1">Transcription regulator AsnC/Lrp ligand binding domain-containing protein</fullName>
    </recommendedName>
</protein>
<accession>A0ABP8DUW7</accession>
<evidence type="ECO:0000313" key="3">
    <source>
        <dbReference type="Proteomes" id="UP001500620"/>
    </source>
</evidence>
<gene>
    <name evidence="2" type="ORF">GCM10022255_109690</name>
</gene>
<comment type="caution">
    <text evidence="2">The sequence shown here is derived from an EMBL/GenBank/DDBJ whole genome shotgun (WGS) entry which is preliminary data.</text>
</comment>
<name>A0ABP8DUW7_9ACTN</name>
<dbReference type="Pfam" id="PF01037">
    <property type="entry name" value="AsnC_trans_reg"/>
    <property type="match status" value="1"/>
</dbReference>
<feature type="domain" description="Transcription regulator AsnC/Lrp ligand binding" evidence="1">
    <location>
        <begin position="11"/>
        <end position="81"/>
    </location>
</feature>
<dbReference type="SUPFAM" id="SSF54909">
    <property type="entry name" value="Dimeric alpha+beta barrel"/>
    <property type="match status" value="1"/>
</dbReference>
<reference evidence="3" key="1">
    <citation type="journal article" date="2019" name="Int. J. Syst. Evol. Microbiol.">
        <title>The Global Catalogue of Microorganisms (GCM) 10K type strain sequencing project: providing services to taxonomists for standard genome sequencing and annotation.</title>
        <authorList>
            <consortium name="The Broad Institute Genomics Platform"/>
            <consortium name="The Broad Institute Genome Sequencing Center for Infectious Disease"/>
            <person name="Wu L."/>
            <person name="Ma J."/>
        </authorList>
    </citation>
    <scope>NUCLEOTIDE SEQUENCE [LARGE SCALE GENOMIC DNA]</scope>
    <source>
        <strain evidence="3">JCM 17441</strain>
    </source>
</reference>
<keyword evidence="3" id="KW-1185">Reference proteome</keyword>
<proteinExistence type="predicted"/>